<reference evidence="1 2" key="1">
    <citation type="journal article" date="2020" name="Mol. Plant">
        <title>The Chromosome-Based Rubber Tree Genome Provides New Insights into Spurge Genome Evolution and Rubber Biosynthesis.</title>
        <authorList>
            <person name="Liu J."/>
            <person name="Shi C."/>
            <person name="Shi C.C."/>
            <person name="Li W."/>
            <person name="Zhang Q.J."/>
            <person name="Zhang Y."/>
            <person name="Li K."/>
            <person name="Lu H.F."/>
            <person name="Shi C."/>
            <person name="Zhu S.T."/>
            <person name="Xiao Z.Y."/>
            <person name="Nan H."/>
            <person name="Yue Y."/>
            <person name="Zhu X.G."/>
            <person name="Wu Y."/>
            <person name="Hong X.N."/>
            <person name="Fan G.Y."/>
            <person name="Tong Y."/>
            <person name="Zhang D."/>
            <person name="Mao C.L."/>
            <person name="Liu Y.L."/>
            <person name="Hao S.J."/>
            <person name="Liu W.Q."/>
            <person name="Lv M.Q."/>
            <person name="Zhang H.B."/>
            <person name="Liu Y."/>
            <person name="Hu-Tang G.R."/>
            <person name="Wang J.P."/>
            <person name="Wang J.H."/>
            <person name="Sun Y.H."/>
            <person name="Ni S.B."/>
            <person name="Chen W.B."/>
            <person name="Zhang X.C."/>
            <person name="Jiao Y.N."/>
            <person name="Eichler E.E."/>
            <person name="Li G.H."/>
            <person name="Liu X."/>
            <person name="Gao L.Z."/>
        </authorList>
    </citation>
    <scope>NUCLEOTIDE SEQUENCE [LARGE SCALE GENOMIC DNA]</scope>
    <source>
        <strain evidence="2">cv. GT1</strain>
        <tissue evidence="1">Leaf</tissue>
    </source>
</reference>
<accession>A0A6A6N0I8</accession>
<proteinExistence type="predicted"/>
<evidence type="ECO:0000313" key="2">
    <source>
        <dbReference type="Proteomes" id="UP000467840"/>
    </source>
</evidence>
<gene>
    <name evidence="1" type="ORF">GH714_041415</name>
</gene>
<evidence type="ECO:0000313" key="1">
    <source>
        <dbReference type="EMBL" id="KAF2318076.1"/>
    </source>
</evidence>
<organism evidence="1 2">
    <name type="scientific">Hevea brasiliensis</name>
    <name type="common">Para rubber tree</name>
    <name type="synonym">Siphonia brasiliensis</name>
    <dbReference type="NCBI Taxonomy" id="3981"/>
    <lineage>
        <taxon>Eukaryota</taxon>
        <taxon>Viridiplantae</taxon>
        <taxon>Streptophyta</taxon>
        <taxon>Embryophyta</taxon>
        <taxon>Tracheophyta</taxon>
        <taxon>Spermatophyta</taxon>
        <taxon>Magnoliopsida</taxon>
        <taxon>eudicotyledons</taxon>
        <taxon>Gunneridae</taxon>
        <taxon>Pentapetalae</taxon>
        <taxon>rosids</taxon>
        <taxon>fabids</taxon>
        <taxon>Malpighiales</taxon>
        <taxon>Euphorbiaceae</taxon>
        <taxon>Crotonoideae</taxon>
        <taxon>Micrandreae</taxon>
        <taxon>Hevea</taxon>
    </lineage>
</organism>
<protein>
    <recommendedName>
        <fullName evidence="3">RNase H type-1 domain-containing protein</fullName>
    </recommendedName>
</protein>
<evidence type="ECO:0008006" key="3">
    <source>
        <dbReference type="Google" id="ProtNLM"/>
    </source>
</evidence>
<dbReference type="Proteomes" id="UP000467840">
    <property type="component" value="Chromosome 6"/>
</dbReference>
<dbReference type="EMBL" id="JAAGAX010000004">
    <property type="protein sequence ID" value="KAF2318076.1"/>
    <property type="molecule type" value="Genomic_DNA"/>
</dbReference>
<keyword evidence="2" id="KW-1185">Reference proteome</keyword>
<comment type="caution">
    <text evidence="1">The sequence shown here is derived from an EMBL/GenBank/DDBJ whole genome shotgun (WGS) entry which is preliminary data.</text>
</comment>
<name>A0A6A6N0I8_HEVBR</name>
<sequence length="135" mass="14802">MFRSCLALPDFSKTFEIECDASGIGIDWGPGVRDGFGDFFPVYWMLRILSVFQWLVLLRGVFGAVETSEGIGYRSKLGVIAADCRALLRQGRNSSLSGVPRQANILAHAIARASPVYAFFGSGQSLLAIRLRRLS</sequence>
<dbReference type="AlphaFoldDB" id="A0A6A6N0I8"/>